<evidence type="ECO:0000256" key="1">
    <source>
        <dbReference type="SAM" id="MobiDB-lite"/>
    </source>
</evidence>
<name>A0AA35PQA9_9SAUR</name>
<dbReference type="Proteomes" id="UP001178461">
    <property type="component" value="Chromosome 17"/>
</dbReference>
<accession>A0AA35PQA9</accession>
<gene>
    <name evidence="2" type="ORF">PODLI_1B026147</name>
</gene>
<reference evidence="2" key="1">
    <citation type="submission" date="2022-12" db="EMBL/GenBank/DDBJ databases">
        <authorList>
            <person name="Alioto T."/>
            <person name="Alioto T."/>
            <person name="Gomez Garrido J."/>
        </authorList>
    </citation>
    <scope>NUCLEOTIDE SEQUENCE</scope>
</reference>
<dbReference type="EMBL" id="OX395142">
    <property type="protein sequence ID" value="CAI5796509.1"/>
    <property type="molecule type" value="Genomic_DNA"/>
</dbReference>
<sequence length="75" mass="8134">QPLTDEHSATVDNKGTLTKRDAGKDREGGGKDMILNNTSEKNFTIHHDHPGIDLLIGVNHLDTPALGEVFGQIMT</sequence>
<dbReference type="AlphaFoldDB" id="A0AA35PQA9"/>
<feature type="non-terminal residue" evidence="2">
    <location>
        <position position="1"/>
    </location>
</feature>
<proteinExistence type="predicted"/>
<organism evidence="2 3">
    <name type="scientific">Podarcis lilfordi</name>
    <name type="common">Lilford's wall lizard</name>
    <dbReference type="NCBI Taxonomy" id="74358"/>
    <lineage>
        <taxon>Eukaryota</taxon>
        <taxon>Metazoa</taxon>
        <taxon>Chordata</taxon>
        <taxon>Craniata</taxon>
        <taxon>Vertebrata</taxon>
        <taxon>Euteleostomi</taxon>
        <taxon>Lepidosauria</taxon>
        <taxon>Squamata</taxon>
        <taxon>Bifurcata</taxon>
        <taxon>Unidentata</taxon>
        <taxon>Episquamata</taxon>
        <taxon>Laterata</taxon>
        <taxon>Lacertibaenia</taxon>
        <taxon>Lacertidae</taxon>
        <taxon>Podarcis</taxon>
    </lineage>
</organism>
<evidence type="ECO:0000313" key="3">
    <source>
        <dbReference type="Proteomes" id="UP001178461"/>
    </source>
</evidence>
<keyword evidence="3" id="KW-1185">Reference proteome</keyword>
<protein>
    <submittedName>
        <fullName evidence="2">Uncharacterized protein</fullName>
    </submittedName>
</protein>
<feature type="compositionally biased region" description="Basic and acidic residues" evidence="1">
    <location>
        <begin position="18"/>
        <end position="30"/>
    </location>
</feature>
<feature type="region of interest" description="Disordered" evidence="1">
    <location>
        <begin position="1"/>
        <end position="33"/>
    </location>
</feature>
<evidence type="ECO:0000313" key="2">
    <source>
        <dbReference type="EMBL" id="CAI5796509.1"/>
    </source>
</evidence>